<keyword evidence="5" id="KW-0482">Metalloprotease</keyword>
<dbReference type="RefSeq" id="WP_186942277.1">
    <property type="nucleotide sequence ID" value="NZ_JACOGA010000010.1"/>
</dbReference>
<dbReference type="InterPro" id="IPR050728">
    <property type="entry name" value="Zinc_Metalloprotease_M4"/>
</dbReference>
<keyword evidence="1" id="KW-0645">Protease</keyword>
<evidence type="ECO:0000259" key="7">
    <source>
        <dbReference type="Pfam" id="PF07504"/>
    </source>
</evidence>
<keyword evidence="3" id="KW-0378">Hydrolase</keyword>
<evidence type="ECO:0000256" key="1">
    <source>
        <dbReference type="ARBA" id="ARBA00022670"/>
    </source>
</evidence>
<proteinExistence type="predicted"/>
<dbReference type="Gene3D" id="2.60.120.380">
    <property type="match status" value="1"/>
</dbReference>
<dbReference type="PANTHER" id="PTHR33794">
    <property type="entry name" value="BACILLOLYSIN"/>
    <property type="match status" value="1"/>
</dbReference>
<keyword evidence="9" id="KW-1185">Reference proteome</keyword>
<evidence type="ECO:0000256" key="6">
    <source>
        <dbReference type="SAM" id="SignalP"/>
    </source>
</evidence>
<dbReference type="Pfam" id="PF07504">
    <property type="entry name" value="FTP"/>
    <property type="match status" value="1"/>
</dbReference>
<keyword evidence="2" id="KW-0479">Metal-binding</keyword>
<dbReference type="Proteomes" id="UP000624279">
    <property type="component" value="Unassembled WGS sequence"/>
</dbReference>
<reference evidence="8 9" key="1">
    <citation type="submission" date="2020-08" db="EMBL/GenBank/DDBJ databases">
        <title>Novel species isolated from subtropical streams in China.</title>
        <authorList>
            <person name="Lu H."/>
        </authorList>
    </citation>
    <scope>NUCLEOTIDE SEQUENCE [LARGE SCALE GENOMIC DNA]</scope>
    <source>
        <strain evidence="8 9">LX15W</strain>
    </source>
</reference>
<feature type="chain" id="PRO_5046107719" description="FTP domain-containing protein" evidence="6">
    <location>
        <begin position="24"/>
        <end position="712"/>
    </location>
</feature>
<dbReference type="EMBL" id="JACOGA010000010">
    <property type="protein sequence ID" value="MBC3874278.1"/>
    <property type="molecule type" value="Genomic_DNA"/>
</dbReference>
<protein>
    <recommendedName>
        <fullName evidence="7">FTP domain-containing protein</fullName>
    </recommendedName>
</protein>
<evidence type="ECO:0000313" key="9">
    <source>
        <dbReference type="Proteomes" id="UP000624279"/>
    </source>
</evidence>
<organism evidence="8 9">
    <name type="scientific">Undibacterium flavidum</name>
    <dbReference type="NCBI Taxonomy" id="2762297"/>
    <lineage>
        <taxon>Bacteria</taxon>
        <taxon>Pseudomonadati</taxon>
        <taxon>Pseudomonadota</taxon>
        <taxon>Betaproteobacteria</taxon>
        <taxon>Burkholderiales</taxon>
        <taxon>Oxalobacteraceae</taxon>
        <taxon>Undibacterium</taxon>
    </lineage>
</organism>
<evidence type="ECO:0000313" key="8">
    <source>
        <dbReference type="EMBL" id="MBC3874278.1"/>
    </source>
</evidence>
<name>A0ABR6YCL1_9BURK</name>
<evidence type="ECO:0000256" key="3">
    <source>
        <dbReference type="ARBA" id="ARBA00022801"/>
    </source>
</evidence>
<comment type="caution">
    <text evidence="8">The sequence shown here is derived from an EMBL/GenBank/DDBJ whole genome shotgun (WGS) entry which is preliminary data.</text>
</comment>
<dbReference type="PANTHER" id="PTHR33794:SF1">
    <property type="entry name" value="BACILLOLYSIN"/>
    <property type="match status" value="1"/>
</dbReference>
<evidence type="ECO:0000256" key="5">
    <source>
        <dbReference type="ARBA" id="ARBA00023049"/>
    </source>
</evidence>
<evidence type="ECO:0000256" key="4">
    <source>
        <dbReference type="ARBA" id="ARBA00022833"/>
    </source>
</evidence>
<feature type="signal peptide" evidence="6">
    <location>
        <begin position="1"/>
        <end position="23"/>
    </location>
</feature>
<evidence type="ECO:0000256" key="2">
    <source>
        <dbReference type="ARBA" id="ARBA00022723"/>
    </source>
</evidence>
<dbReference type="SUPFAM" id="SSF89260">
    <property type="entry name" value="Collagen-binding domain"/>
    <property type="match status" value="1"/>
</dbReference>
<dbReference type="SUPFAM" id="SSF55486">
    <property type="entry name" value="Metalloproteases ('zincins'), catalytic domain"/>
    <property type="match status" value="1"/>
</dbReference>
<feature type="domain" description="FTP" evidence="7">
    <location>
        <begin position="65"/>
        <end position="108"/>
    </location>
</feature>
<keyword evidence="6" id="KW-0732">Signal</keyword>
<keyword evidence="4" id="KW-0862">Zinc</keyword>
<sequence length="712" mass="76063">MQHPARNILASLLALTFAQGAYAADKVTKDNITFFNGLKVASATEVLRQNAEEYGLPANLNNLVLTKVQDSLLGKHYYYQQMLRGLPVDRAEIIVSISKNGELLKIFNETKHISEKMEANAINQLFVQKKMSPNEALNKAWGNMKVQHPLVANPSNQMVWVPTKDGVQLAHKVNIAAQMPTGGFVQYINAHNGELLDSYSTSLPRVGKNSDRQLASRSLLVGQSINLQQALQELGAKGIAPSSTTGAANTVTTVASGINGSGLVFDPDPRTVLNTDALTDTSAASAFDAAYSTKTLRDLTVSGGVYSLSGPYINIKNIEAPNTAPSTTANGVWTAKRGNNAFDDTNVYFHIDQNQRYIQTLGFTGTKSIINRPLNVDTDGVNGDDNSHYSGGSNDYLAFGHGCVNDSEDADVILHEYGHGIQANINSGWSGGDTGGMGEGFGDYWAASYSYSTPNGKTYHPEWAFSWDGHGACWGGRMLNRTDAKYNSSKTYGAHQSVTEGSATFQSDELWSTPLFQSLVSLVAAGKPRDNVDKIILEAHFGLGSNIKMPAMATAIVNAATSLFPSDPTYANTFKAKFEAQNILSTSVPPGTTISETESNNTTATANNIATANTLVNATMSAKTDVDYFKVSIPAGKTLTLTMKPNATSDYDLELYSSTGTKITSSTNGTGATDTISNANTGTTAKVVYAKVIYYAGGTGATNGKYTLQAAW</sequence>
<dbReference type="Gene3D" id="3.10.450.490">
    <property type="match status" value="1"/>
</dbReference>
<dbReference type="InterPro" id="IPR011096">
    <property type="entry name" value="FTP_domain"/>
</dbReference>
<gene>
    <name evidence="8" type="ORF">H8K55_11820</name>
</gene>
<accession>A0ABR6YCL1</accession>